<protein>
    <recommendedName>
        <fullName evidence="3">Reverse transcriptase Ty1/copia-type domain-containing protein</fullName>
    </recommendedName>
</protein>
<dbReference type="EMBL" id="QGNW01001266">
    <property type="protein sequence ID" value="RVW47840.1"/>
    <property type="molecule type" value="Genomic_DNA"/>
</dbReference>
<dbReference type="AlphaFoldDB" id="A0A438EJH0"/>
<gene>
    <name evidence="1" type="ORF">CK203_092898</name>
</gene>
<comment type="caution">
    <text evidence="1">The sequence shown here is derived from an EMBL/GenBank/DDBJ whole genome shotgun (WGS) entry which is preliminary data.</text>
</comment>
<accession>A0A438EJH0</accession>
<sequence>MENQQIGRKENLEKRMAVECKLQQKTEIPFRNKQPEHLYKMINQVQLSGVPSRSLAQRASAFTSSLNSAPWIIDPGASDHMTSQSHLLTTYSLCSSHLKIRNCIRQQAACLRLQGKHSGRIIGHARMTNGLYYFDNNFLKVDKLKLISLPKTIQEALDHTKRRMTIMKEMNALKKNDTQEIVELPRDKRIVGCKWVFTIKCEQTEALIARGGGLHGPTTRFESVLGTGKSQADYTLFYKYSSTDKIVILIVARELEVLKKFIAREFEIKDLGALRCFLGMEFMRSKKEIFV</sequence>
<dbReference type="Proteomes" id="UP000288805">
    <property type="component" value="Unassembled WGS sequence"/>
</dbReference>
<name>A0A438EJH0_VITVI</name>
<evidence type="ECO:0008006" key="3">
    <source>
        <dbReference type="Google" id="ProtNLM"/>
    </source>
</evidence>
<proteinExistence type="predicted"/>
<reference evidence="1 2" key="1">
    <citation type="journal article" date="2018" name="PLoS Genet.">
        <title>Population sequencing reveals clonal diversity and ancestral inbreeding in the grapevine cultivar Chardonnay.</title>
        <authorList>
            <person name="Roach M.J."/>
            <person name="Johnson D.L."/>
            <person name="Bohlmann J."/>
            <person name="van Vuuren H.J."/>
            <person name="Jones S.J."/>
            <person name="Pretorius I.S."/>
            <person name="Schmidt S.A."/>
            <person name="Borneman A.R."/>
        </authorList>
    </citation>
    <scope>NUCLEOTIDE SEQUENCE [LARGE SCALE GENOMIC DNA]</scope>
    <source>
        <strain evidence="2">cv. Chardonnay</strain>
        <tissue evidence="1">Leaf</tissue>
    </source>
</reference>
<evidence type="ECO:0000313" key="1">
    <source>
        <dbReference type="EMBL" id="RVW47840.1"/>
    </source>
</evidence>
<evidence type="ECO:0000313" key="2">
    <source>
        <dbReference type="Proteomes" id="UP000288805"/>
    </source>
</evidence>
<organism evidence="1 2">
    <name type="scientific">Vitis vinifera</name>
    <name type="common">Grape</name>
    <dbReference type="NCBI Taxonomy" id="29760"/>
    <lineage>
        <taxon>Eukaryota</taxon>
        <taxon>Viridiplantae</taxon>
        <taxon>Streptophyta</taxon>
        <taxon>Embryophyta</taxon>
        <taxon>Tracheophyta</taxon>
        <taxon>Spermatophyta</taxon>
        <taxon>Magnoliopsida</taxon>
        <taxon>eudicotyledons</taxon>
        <taxon>Gunneridae</taxon>
        <taxon>Pentapetalae</taxon>
        <taxon>rosids</taxon>
        <taxon>Vitales</taxon>
        <taxon>Vitaceae</taxon>
        <taxon>Viteae</taxon>
        <taxon>Vitis</taxon>
    </lineage>
</organism>